<evidence type="ECO:0000313" key="2">
    <source>
        <dbReference type="EMBL" id="CAI8036624.1"/>
    </source>
</evidence>
<evidence type="ECO:0000256" key="1">
    <source>
        <dbReference type="SAM" id="MobiDB-lite"/>
    </source>
</evidence>
<accession>A0AA35WXM1</accession>
<organism evidence="2 3">
    <name type="scientific">Geodia barretti</name>
    <name type="common">Barrett's horny sponge</name>
    <dbReference type="NCBI Taxonomy" id="519541"/>
    <lineage>
        <taxon>Eukaryota</taxon>
        <taxon>Metazoa</taxon>
        <taxon>Porifera</taxon>
        <taxon>Demospongiae</taxon>
        <taxon>Heteroscleromorpha</taxon>
        <taxon>Tetractinellida</taxon>
        <taxon>Astrophorina</taxon>
        <taxon>Geodiidae</taxon>
        <taxon>Geodia</taxon>
    </lineage>
</organism>
<feature type="region of interest" description="Disordered" evidence="1">
    <location>
        <begin position="56"/>
        <end position="86"/>
    </location>
</feature>
<sequence>PRCACAPWVSGPYAQPGCGAVSGVSRIQITGLRYCTRGIQSSSNTASKRVCPLLGKMRQPREGSRLGTLKPEKRPADGSTHGGETW</sequence>
<proteinExistence type="predicted"/>
<name>A0AA35WXM1_GEOBA</name>
<evidence type="ECO:0000313" key="3">
    <source>
        <dbReference type="Proteomes" id="UP001174909"/>
    </source>
</evidence>
<dbReference type="EMBL" id="CASHTH010002884">
    <property type="protein sequence ID" value="CAI8036624.1"/>
    <property type="molecule type" value="Genomic_DNA"/>
</dbReference>
<gene>
    <name evidence="2" type="ORF">GBAR_LOCUS20509</name>
</gene>
<dbReference type="Proteomes" id="UP001174909">
    <property type="component" value="Unassembled WGS sequence"/>
</dbReference>
<protein>
    <submittedName>
        <fullName evidence="2">Uncharacterized protein</fullName>
    </submittedName>
</protein>
<feature type="compositionally biased region" description="Basic and acidic residues" evidence="1">
    <location>
        <begin position="59"/>
        <end position="76"/>
    </location>
</feature>
<comment type="caution">
    <text evidence="2">The sequence shown here is derived from an EMBL/GenBank/DDBJ whole genome shotgun (WGS) entry which is preliminary data.</text>
</comment>
<feature type="non-terminal residue" evidence="2">
    <location>
        <position position="1"/>
    </location>
</feature>
<reference evidence="2" key="1">
    <citation type="submission" date="2023-03" db="EMBL/GenBank/DDBJ databases">
        <authorList>
            <person name="Steffen K."/>
            <person name="Cardenas P."/>
        </authorList>
    </citation>
    <scope>NUCLEOTIDE SEQUENCE</scope>
</reference>
<keyword evidence="3" id="KW-1185">Reference proteome</keyword>
<dbReference type="AlphaFoldDB" id="A0AA35WXM1"/>